<dbReference type="KEGG" id="mfre:EXE63_32220"/>
<dbReference type="Pfam" id="PF06013">
    <property type="entry name" value="WXG100"/>
    <property type="match status" value="1"/>
</dbReference>
<dbReference type="Proteomes" id="UP000501849">
    <property type="component" value="Chromosome"/>
</dbReference>
<evidence type="ECO:0000313" key="3">
    <source>
        <dbReference type="Proteomes" id="UP000501849"/>
    </source>
</evidence>
<dbReference type="RefSeq" id="WP_168145321.1">
    <property type="nucleotide sequence ID" value="NZ_CP038799.1"/>
</dbReference>
<dbReference type="NCBIfam" id="TIGR03930">
    <property type="entry name" value="WXG100_ESAT6"/>
    <property type="match status" value="1"/>
</dbReference>
<dbReference type="EMBL" id="CP038799">
    <property type="protein sequence ID" value="QIV85030.1"/>
    <property type="molecule type" value="Genomic_DNA"/>
</dbReference>
<evidence type="ECO:0000256" key="1">
    <source>
        <dbReference type="RuleBase" id="RU362001"/>
    </source>
</evidence>
<proteinExistence type="inferred from homology"/>
<organism evidence="2 3">
    <name type="scientific">Mycolicibacterium frederiksbergense</name>
    <dbReference type="NCBI Taxonomy" id="117567"/>
    <lineage>
        <taxon>Bacteria</taxon>
        <taxon>Bacillati</taxon>
        <taxon>Actinomycetota</taxon>
        <taxon>Actinomycetes</taxon>
        <taxon>Mycobacteriales</taxon>
        <taxon>Mycobacteriaceae</taxon>
        <taxon>Mycolicibacterium</taxon>
    </lineage>
</organism>
<keyword evidence="3" id="KW-1185">Reference proteome</keyword>
<reference evidence="2 3" key="1">
    <citation type="submission" date="2019-04" db="EMBL/GenBank/DDBJ databases">
        <title>Draft, Whole-Genome Sequence of the Anthracene-degrading Mycobacterium frederiksbergense LB501T, Isolated from a Polycyclic Aromatic Hydrocarbon (PAH)-Contaminated Soil.</title>
        <authorList>
            <person name="Augelletti F."/>
        </authorList>
    </citation>
    <scope>NUCLEOTIDE SEQUENCE [LARGE SCALE GENOMIC DNA]</scope>
    <source>
        <strain evidence="2 3">LB 501T</strain>
    </source>
</reference>
<dbReference type="SUPFAM" id="SSF140453">
    <property type="entry name" value="EsxAB dimer-like"/>
    <property type="match status" value="1"/>
</dbReference>
<dbReference type="InterPro" id="IPR010310">
    <property type="entry name" value="T7SS_ESAT-6-like"/>
</dbReference>
<dbReference type="InterPro" id="IPR036689">
    <property type="entry name" value="ESAT-6-like_sf"/>
</dbReference>
<evidence type="ECO:0000313" key="2">
    <source>
        <dbReference type="EMBL" id="QIV85030.1"/>
    </source>
</evidence>
<protein>
    <recommendedName>
        <fullName evidence="1">ESAT-6-like protein</fullName>
    </recommendedName>
</protein>
<dbReference type="AlphaFoldDB" id="A0A6H0SCZ2"/>
<name>A0A6H0SCZ2_9MYCO</name>
<dbReference type="Gene3D" id="1.10.287.1060">
    <property type="entry name" value="ESAT-6-like"/>
    <property type="match status" value="1"/>
</dbReference>
<accession>A0A6H0SCZ2</accession>
<sequence>MRYRVELDELLTFVDKLESFGKRAEAIAARVDSQVADLHASWSGDAATAHRAQHDEWIAAAAQMREAVMDLRTAAHTAHQNYTDAARLNVEMLS</sequence>
<gene>
    <name evidence="2" type="ORF">EXE63_32220</name>
</gene>
<comment type="similarity">
    <text evidence="1">Belongs to the WXG100 family.</text>
</comment>